<sequence length="215" mass="22671">MRLGSVLLLLPALAGCATAALNASLRAANPQPAWNGETAIASDPAGAQCAVHRGDRQVASVPAAPGTVQLPRSHAVLEVRCQAEGFLETAVLMRPADDPAVFRMAPNGIIGATATVFSLASARTMRYPGQITVAMVPAVFATDEMRSEFFEGRRQAILASRAAQLALADERCRAQPDSSCDPAGLVMRSEQDEDLARLDRLRRQARLASDAPAAP</sequence>
<dbReference type="RefSeq" id="WP_211865172.1">
    <property type="nucleotide sequence ID" value="NZ_JAAEDI010000001.1"/>
</dbReference>
<proteinExistence type="predicted"/>
<accession>A0ABS5EB53</accession>
<evidence type="ECO:0000313" key="3">
    <source>
        <dbReference type="Proteomes" id="UP000698752"/>
    </source>
</evidence>
<evidence type="ECO:0000256" key="1">
    <source>
        <dbReference type="SAM" id="SignalP"/>
    </source>
</evidence>
<dbReference type="EMBL" id="JAAEDI010000001">
    <property type="protein sequence ID" value="MBR0648185.1"/>
    <property type="molecule type" value="Genomic_DNA"/>
</dbReference>
<organism evidence="2 3">
    <name type="scientific">Neoroseomonas terrae</name>
    <dbReference type="NCBI Taxonomy" id="424799"/>
    <lineage>
        <taxon>Bacteria</taxon>
        <taxon>Pseudomonadati</taxon>
        <taxon>Pseudomonadota</taxon>
        <taxon>Alphaproteobacteria</taxon>
        <taxon>Acetobacterales</taxon>
        <taxon>Acetobacteraceae</taxon>
        <taxon>Neoroseomonas</taxon>
    </lineage>
</organism>
<evidence type="ECO:0008006" key="4">
    <source>
        <dbReference type="Google" id="ProtNLM"/>
    </source>
</evidence>
<reference evidence="3" key="1">
    <citation type="journal article" date="2021" name="Syst. Appl. Microbiol.">
        <title>Roseomonas hellenica sp. nov., isolated from roots of wild-growing Alkanna tinctoria.</title>
        <authorList>
            <person name="Rat A."/>
            <person name="Naranjo H.D."/>
            <person name="Lebbe L."/>
            <person name="Cnockaert M."/>
            <person name="Krigas N."/>
            <person name="Grigoriadou K."/>
            <person name="Maloupa E."/>
            <person name="Willems A."/>
        </authorList>
    </citation>
    <scope>NUCLEOTIDE SEQUENCE [LARGE SCALE GENOMIC DNA]</scope>
    <source>
        <strain evidence="3">LMG 31159</strain>
    </source>
</reference>
<feature type="signal peptide" evidence="1">
    <location>
        <begin position="1"/>
        <end position="19"/>
    </location>
</feature>
<keyword evidence="3" id="KW-1185">Reference proteome</keyword>
<dbReference type="Proteomes" id="UP000698752">
    <property type="component" value="Unassembled WGS sequence"/>
</dbReference>
<feature type="chain" id="PRO_5045757128" description="Lipoprotein" evidence="1">
    <location>
        <begin position="20"/>
        <end position="215"/>
    </location>
</feature>
<comment type="caution">
    <text evidence="2">The sequence shown here is derived from an EMBL/GenBank/DDBJ whole genome shotgun (WGS) entry which is preliminary data.</text>
</comment>
<evidence type="ECO:0000313" key="2">
    <source>
        <dbReference type="EMBL" id="MBR0648185.1"/>
    </source>
</evidence>
<protein>
    <recommendedName>
        <fullName evidence="4">Lipoprotein</fullName>
    </recommendedName>
</protein>
<name>A0ABS5EB53_9PROT</name>
<dbReference type="PROSITE" id="PS51257">
    <property type="entry name" value="PROKAR_LIPOPROTEIN"/>
    <property type="match status" value="1"/>
</dbReference>
<gene>
    <name evidence="2" type="ORF">GXW78_00795</name>
</gene>
<keyword evidence="1" id="KW-0732">Signal</keyword>